<dbReference type="GO" id="GO:0038066">
    <property type="term" value="P:p38MAPK cascade"/>
    <property type="evidence" value="ECO:0000318"/>
    <property type="project" value="GO_Central"/>
</dbReference>
<accession>B3RYF9</accession>
<dbReference type="EMBL" id="DS985245">
    <property type="protein sequence ID" value="EDV25031.1"/>
    <property type="molecule type" value="Genomic_DNA"/>
</dbReference>
<sequence>IEKLEERREKKLFNDDVIGRLCNRHRDVASGLIDALIIRKVKYRWQRSKKIGEGRFGKVYTCISLDTGEIMAMKEIRFQRGDLASIREIADEIGNIENINHPNLVKCYGAEIHREQLLIFMEYCNEGTISDAAKNGLPEAMIRRYTKQILVAIDFLHENGIVHRDIKGNNIFLARNGLIKLGDFGCSVKLSKTTTMYGEFNNMRGTTAFMAPEMITENKRKGHGRAVDIWSLGCVVIEMVTGRHPWSEFDDEFAIMFQVGSGAAPVTPDSISDEGKDFLSRCLVHDPQDRWTTSELLNHPFVKVKD</sequence>
<dbReference type="GO" id="GO:0005524">
    <property type="term" value="F:ATP binding"/>
    <property type="evidence" value="ECO:0007669"/>
    <property type="project" value="UniProtKB-UniRule"/>
</dbReference>
<evidence type="ECO:0000256" key="2">
    <source>
        <dbReference type="ARBA" id="ARBA00022527"/>
    </source>
</evidence>
<dbReference type="PANTHER" id="PTHR48016:SF32">
    <property type="entry name" value="MITOGEN-ACTIVATED PROTEIN KINASE KINASE KINASE 4"/>
    <property type="match status" value="1"/>
</dbReference>
<dbReference type="CTD" id="6753695"/>
<dbReference type="Pfam" id="PF00069">
    <property type="entry name" value="Pkinase"/>
    <property type="match status" value="1"/>
</dbReference>
<dbReference type="STRING" id="10228.B3RYF9"/>
<dbReference type="InterPro" id="IPR008271">
    <property type="entry name" value="Ser/Thr_kinase_AS"/>
</dbReference>
<gene>
    <name evidence="10" type="ORF">TRIADDRAFT_24805</name>
</gene>
<name>B3RYF9_TRIAD</name>
<dbReference type="AlphaFoldDB" id="B3RYF9"/>
<dbReference type="InterPro" id="IPR000719">
    <property type="entry name" value="Prot_kinase_dom"/>
</dbReference>
<dbReference type="InterPro" id="IPR017441">
    <property type="entry name" value="Protein_kinase_ATP_BS"/>
</dbReference>
<dbReference type="GeneID" id="6753695"/>
<dbReference type="SMART" id="SM00220">
    <property type="entry name" value="S_TKc"/>
    <property type="match status" value="1"/>
</dbReference>
<dbReference type="PIRSF" id="PIRSF000654">
    <property type="entry name" value="Integrin-linked_kinase"/>
    <property type="match status" value="1"/>
</dbReference>
<dbReference type="Proteomes" id="UP000009022">
    <property type="component" value="Unassembled WGS sequence"/>
</dbReference>
<dbReference type="PANTHER" id="PTHR48016">
    <property type="entry name" value="MAP KINASE KINASE KINASE SSK2-RELATED-RELATED"/>
    <property type="match status" value="1"/>
</dbReference>
<dbReference type="SUPFAM" id="SSF56112">
    <property type="entry name" value="Protein kinase-like (PK-like)"/>
    <property type="match status" value="1"/>
</dbReference>
<evidence type="ECO:0000256" key="1">
    <source>
        <dbReference type="ARBA" id="ARBA00006529"/>
    </source>
</evidence>
<protein>
    <recommendedName>
        <fullName evidence="9">Protein kinase domain-containing protein</fullName>
    </recommendedName>
</protein>
<evidence type="ECO:0000256" key="4">
    <source>
        <dbReference type="ARBA" id="ARBA00022741"/>
    </source>
</evidence>
<keyword evidence="3" id="KW-0808">Transferase</keyword>
<keyword evidence="11" id="KW-1185">Reference proteome</keyword>
<evidence type="ECO:0000256" key="6">
    <source>
        <dbReference type="ARBA" id="ARBA00022840"/>
    </source>
</evidence>
<feature type="non-terminal residue" evidence="10">
    <location>
        <position position="1"/>
    </location>
</feature>
<dbReference type="Gene3D" id="1.10.510.10">
    <property type="entry name" value="Transferase(Phosphotransferase) domain 1"/>
    <property type="match status" value="1"/>
</dbReference>
<dbReference type="KEGG" id="tad:TRIADDRAFT_24805"/>
<dbReference type="CDD" id="cd06626">
    <property type="entry name" value="STKc_MEKK4"/>
    <property type="match status" value="1"/>
</dbReference>
<feature type="domain" description="Protein kinase" evidence="9">
    <location>
        <begin position="45"/>
        <end position="302"/>
    </location>
</feature>
<dbReference type="PROSITE" id="PS50011">
    <property type="entry name" value="PROTEIN_KINASE_DOM"/>
    <property type="match status" value="1"/>
</dbReference>
<keyword evidence="4 7" id="KW-0547">Nucleotide-binding</keyword>
<evidence type="ECO:0000313" key="11">
    <source>
        <dbReference type="Proteomes" id="UP000009022"/>
    </source>
</evidence>
<keyword evidence="2 8" id="KW-0723">Serine/threonine-protein kinase</keyword>
<dbReference type="PROSITE" id="PS00107">
    <property type="entry name" value="PROTEIN_KINASE_ATP"/>
    <property type="match status" value="1"/>
</dbReference>
<dbReference type="GO" id="GO:0004674">
    <property type="term" value="F:protein serine/threonine kinase activity"/>
    <property type="evidence" value="ECO:0007669"/>
    <property type="project" value="UniProtKB-KW"/>
</dbReference>
<dbReference type="eggNOG" id="KOG4645">
    <property type="taxonomic scope" value="Eukaryota"/>
</dbReference>
<dbReference type="PhylomeDB" id="B3RYF9"/>
<dbReference type="InterPro" id="IPR011009">
    <property type="entry name" value="Kinase-like_dom_sf"/>
</dbReference>
<evidence type="ECO:0000313" key="10">
    <source>
        <dbReference type="EMBL" id="EDV25031.1"/>
    </source>
</evidence>
<dbReference type="InterPro" id="IPR050538">
    <property type="entry name" value="MAP_kinase_kinase_kinase"/>
</dbReference>
<keyword evidence="6 7" id="KW-0067">ATP-binding</keyword>
<feature type="binding site" evidence="7">
    <location>
        <position position="74"/>
    </location>
    <ligand>
        <name>ATP</name>
        <dbReference type="ChEBI" id="CHEBI:30616"/>
    </ligand>
</feature>
<organism evidence="10 11">
    <name type="scientific">Trichoplax adhaerens</name>
    <name type="common">Trichoplax reptans</name>
    <dbReference type="NCBI Taxonomy" id="10228"/>
    <lineage>
        <taxon>Eukaryota</taxon>
        <taxon>Metazoa</taxon>
        <taxon>Placozoa</taxon>
        <taxon>Uniplacotomia</taxon>
        <taxon>Trichoplacea</taxon>
        <taxon>Trichoplacidae</taxon>
        <taxon>Trichoplax</taxon>
    </lineage>
</organism>
<dbReference type="HOGENOM" id="CLU_000288_63_23_1"/>
<dbReference type="PROSITE" id="PS00108">
    <property type="entry name" value="PROTEIN_KINASE_ST"/>
    <property type="match status" value="1"/>
</dbReference>
<evidence type="ECO:0000259" key="9">
    <source>
        <dbReference type="PROSITE" id="PS50011"/>
    </source>
</evidence>
<dbReference type="RefSeq" id="XP_002112921.1">
    <property type="nucleotide sequence ID" value="XM_002112885.1"/>
</dbReference>
<evidence type="ECO:0000256" key="7">
    <source>
        <dbReference type="PROSITE-ProRule" id="PRU10141"/>
    </source>
</evidence>
<dbReference type="OMA" id="PLIKVYM"/>
<keyword evidence="5" id="KW-0418">Kinase</keyword>
<proteinExistence type="inferred from homology"/>
<dbReference type="OrthoDB" id="1043025at2759"/>
<comment type="similarity">
    <text evidence="1">Belongs to the protein kinase superfamily. STE Ser/Thr protein kinase family. MAP kinase kinase kinase subfamily.</text>
</comment>
<evidence type="ECO:0000256" key="5">
    <source>
        <dbReference type="ARBA" id="ARBA00022777"/>
    </source>
</evidence>
<reference evidence="10 11" key="1">
    <citation type="journal article" date="2008" name="Nature">
        <title>The Trichoplax genome and the nature of placozoans.</title>
        <authorList>
            <person name="Srivastava M."/>
            <person name="Begovic E."/>
            <person name="Chapman J."/>
            <person name="Putnam N.H."/>
            <person name="Hellsten U."/>
            <person name="Kawashima T."/>
            <person name="Kuo A."/>
            <person name="Mitros T."/>
            <person name="Salamov A."/>
            <person name="Carpenter M.L."/>
            <person name="Signorovitch A.Y."/>
            <person name="Moreno M.A."/>
            <person name="Kamm K."/>
            <person name="Grimwood J."/>
            <person name="Schmutz J."/>
            <person name="Shapiro H."/>
            <person name="Grigoriev I.V."/>
            <person name="Buss L.W."/>
            <person name="Schierwater B."/>
            <person name="Dellaporta S.L."/>
            <person name="Rokhsar D.S."/>
        </authorList>
    </citation>
    <scope>NUCLEOTIDE SEQUENCE [LARGE SCALE GENOMIC DNA]</scope>
    <source>
        <strain evidence="10 11">Grell-BS-1999</strain>
    </source>
</reference>
<evidence type="ECO:0000256" key="8">
    <source>
        <dbReference type="RuleBase" id="RU000304"/>
    </source>
</evidence>
<evidence type="ECO:0000256" key="3">
    <source>
        <dbReference type="ARBA" id="ARBA00022679"/>
    </source>
</evidence>
<dbReference type="InParanoid" id="B3RYF9"/>